<feature type="transmembrane region" description="Helical" evidence="1">
    <location>
        <begin position="6"/>
        <end position="25"/>
    </location>
</feature>
<proteinExistence type="predicted"/>
<dbReference type="OrthoDB" id="9099722at2"/>
<keyword evidence="1" id="KW-1133">Transmembrane helix</keyword>
<comment type="caution">
    <text evidence="2">The sequence shown here is derived from an EMBL/GenBank/DDBJ whole genome shotgun (WGS) entry which is preliminary data.</text>
</comment>
<name>A0A370NCP6_9BURK</name>
<keyword evidence="1" id="KW-0812">Transmembrane</keyword>
<evidence type="ECO:0000256" key="1">
    <source>
        <dbReference type="SAM" id="Phobius"/>
    </source>
</evidence>
<dbReference type="InterPro" id="IPR016410">
    <property type="entry name" value="Phage_imm"/>
</dbReference>
<gene>
    <name evidence="2" type="ORF">DLM46_07565</name>
</gene>
<dbReference type="EMBL" id="QHKS01000004">
    <property type="protein sequence ID" value="RDK03380.1"/>
    <property type="molecule type" value="Genomic_DNA"/>
</dbReference>
<dbReference type="RefSeq" id="WP_115100140.1">
    <property type="nucleotide sequence ID" value="NZ_QHKS01000004.1"/>
</dbReference>
<keyword evidence="3" id="KW-1185">Reference proteome</keyword>
<keyword evidence="1" id="KW-0472">Membrane</keyword>
<protein>
    <submittedName>
        <fullName evidence="2">Immunity protein</fullName>
    </submittedName>
</protein>
<feature type="transmembrane region" description="Helical" evidence="1">
    <location>
        <begin position="37"/>
        <end position="57"/>
    </location>
</feature>
<sequence>MSGNIVVQAVAAVCALALYFLPSILADRRKRHDLLTLALFNACVGWTGFGWLLALYWSLQPNPPKNVAGEIVQTRKAVLMRAFSSALQLRVQKRASARERAEHSAEHKQP</sequence>
<dbReference type="AlphaFoldDB" id="A0A370NCP6"/>
<organism evidence="2 3">
    <name type="scientific">Paraburkholderia lacunae</name>
    <dbReference type="NCBI Taxonomy" id="2211104"/>
    <lineage>
        <taxon>Bacteria</taxon>
        <taxon>Pseudomonadati</taxon>
        <taxon>Pseudomonadota</taxon>
        <taxon>Betaproteobacteria</taxon>
        <taxon>Burkholderiales</taxon>
        <taxon>Burkholderiaceae</taxon>
        <taxon>Paraburkholderia</taxon>
    </lineage>
</organism>
<evidence type="ECO:0000313" key="3">
    <source>
        <dbReference type="Proteomes" id="UP000254875"/>
    </source>
</evidence>
<evidence type="ECO:0000313" key="2">
    <source>
        <dbReference type="EMBL" id="RDK03380.1"/>
    </source>
</evidence>
<reference evidence="3" key="1">
    <citation type="submission" date="2018-05" db="EMBL/GenBank/DDBJ databases">
        <authorList>
            <person name="Feng T."/>
        </authorList>
    </citation>
    <scope>NUCLEOTIDE SEQUENCE [LARGE SCALE GENOMIC DNA]</scope>
    <source>
        <strain evidence="3">S27</strain>
    </source>
</reference>
<dbReference type="Pfam" id="PF14373">
    <property type="entry name" value="Imm_superinfect"/>
    <property type="match status" value="1"/>
</dbReference>
<accession>A0A370NCP6</accession>
<dbReference type="Proteomes" id="UP000254875">
    <property type="component" value="Unassembled WGS sequence"/>
</dbReference>